<protein>
    <recommendedName>
        <fullName evidence="4">DUF1440 domain-containing protein</fullName>
    </recommendedName>
</protein>
<feature type="transmembrane region" description="Helical" evidence="1">
    <location>
        <begin position="93"/>
        <end position="116"/>
    </location>
</feature>
<gene>
    <name evidence="2" type="ORF">Y882_03905</name>
</gene>
<organism evidence="2 3">
    <name type="scientific">Dyella japonica DSM 16301</name>
    <dbReference type="NCBI Taxonomy" id="1440762"/>
    <lineage>
        <taxon>Bacteria</taxon>
        <taxon>Pseudomonadati</taxon>
        <taxon>Pseudomonadota</taxon>
        <taxon>Gammaproteobacteria</taxon>
        <taxon>Lysobacterales</taxon>
        <taxon>Rhodanobacteraceae</taxon>
        <taxon>Dyella</taxon>
    </lineage>
</organism>
<keyword evidence="1" id="KW-0812">Transmembrane</keyword>
<proteinExistence type="predicted"/>
<accession>A0A0G9HC27</accession>
<comment type="caution">
    <text evidence="2">The sequence shown here is derived from an EMBL/GenBank/DDBJ whole genome shotgun (WGS) entry which is preliminary data.</text>
</comment>
<evidence type="ECO:0000256" key="1">
    <source>
        <dbReference type="SAM" id="Phobius"/>
    </source>
</evidence>
<keyword evidence="1" id="KW-0472">Membrane</keyword>
<keyword evidence="1" id="KW-1133">Transmembrane helix</keyword>
<evidence type="ECO:0000313" key="2">
    <source>
        <dbReference type="EMBL" id="KLD65227.1"/>
    </source>
</evidence>
<dbReference type="OrthoDB" id="5956336at2"/>
<feature type="transmembrane region" description="Helical" evidence="1">
    <location>
        <begin position="59"/>
        <end position="81"/>
    </location>
</feature>
<sequence length="151" mass="15891">MTRSRPSLLAAILWGGLVAGTLDIGAASLISGYSPVVILKYIAAGLLGKGALAGGPTEAALGMLLQWAMSLIIAAVFVLLVGRRVAATRQWPVWGVAYGVVIFAVMNYVVVPLSALHKVPHFSVFSFVANLAAMLLFGWIIALFARRELAA</sequence>
<dbReference type="AlphaFoldDB" id="A0A0G9HC27"/>
<name>A0A0G9HC27_9GAMM</name>
<dbReference type="RefSeq" id="WP_046970559.1">
    <property type="nucleotide sequence ID" value="NZ_JPLA01000009.1"/>
</dbReference>
<dbReference type="Proteomes" id="UP000035481">
    <property type="component" value="Unassembled WGS sequence"/>
</dbReference>
<evidence type="ECO:0008006" key="4">
    <source>
        <dbReference type="Google" id="ProtNLM"/>
    </source>
</evidence>
<dbReference type="STRING" id="1440762.Y882_03905"/>
<dbReference type="PATRIC" id="fig|1440762.4.peg.3751"/>
<reference evidence="2 3" key="1">
    <citation type="journal article" date="2015" name="Antonie Van Leeuwenhoek">
        <title>A phylogenomic and molecular marker based taxonomic framework for the order Xanthomonadales: proposal to transfer the families Algiphilaceae and Solimonadaceae to the order Nevskiales ord. nov. and to create a new family within the order Xanthomonadales, the family Rhodanobacteraceae fam. nov., containing the genus Rhodanobacter and its closest relatives.</title>
        <authorList>
            <person name="Naushad S."/>
            <person name="Adeolu M."/>
            <person name="Wong S."/>
            <person name="Sohail M."/>
            <person name="Schellhorn H.E."/>
            <person name="Gupta R.S."/>
        </authorList>
    </citation>
    <scope>NUCLEOTIDE SEQUENCE [LARGE SCALE GENOMIC DNA]</scope>
    <source>
        <strain evidence="2 3">DSM 16301</strain>
    </source>
</reference>
<evidence type="ECO:0000313" key="3">
    <source>
        <dbReference type="Proteomes" id="UP000035481"/>
    </source>
</evidence>
<feature type="transmembrane region" description="Helical" evidence="1">
    <location>
        <begin position="122"/>
        <end position="145"/>
    </location>
</feature>
<dbReference type="EMBL" id="JPLA01000009">
    <property type="protein sequence ID" value="KLD65227.1"/>
    <property type="molecule type" value="Genomic_DNA"/>
</dbReference>